<keyword evidence="2" id="KW-1185">Reference proteome</keyword>
<accession>A0A2A4G940</accession>
<dbReference type="RefSeq" id="WP_097440233.1">
    <property type="nucleotide sequence ID" value="NZ_KZ300476.1"/>
</dbReference>
<evidence type="ECO:0000313" key="1">
    <source>
        <dbReference type="EMBL" id="PCE64953.1"/>
    </source>
</evidence>
<evidence type="ECO:0000313" key="2">
    <source>
        <dbReference type="Proteomes" id="UP000219559"/>
    </source>
</evidence>
<gene>
    <name evidence="1" type="ORF">B7P33_07285</name>
</gene>
<dbReference type="EMBL" id="NBWU01000002">
    <property type="protein sequence ID" value="PCE64953.1"/>
    <property type="molecule type" value="Genomic_DNA"/>
</dbReference>
<reference evidence="1 2" key="1">
    <citation type="submission" date="2017-04" db="EMBL/GenBank/DDBJ databases">
        <title>A new member of the family Flavobacteriaceae isolated from ascidians.</title>
        <authorList>
            <person name="Chen L."/>
        </authorList>
    </citation>
    <scope>NUCLEOTIDE SEQUENCE [LARGE SCALE GENOMIC DNA]</scope>
    <source>
        <strain evidence="1 2">HQA918</strain>
    </source>
</reference>
<organism evidence="1 2">
    <name type="scientific">Sediminicola luteus</name>
    <dbReference type="NCBI Taxonomy" id="319238"/>
    <lineage>
        <taxon>Bacteria</taxon>
        <taxon>Pseudomonadati</taxon>
        <taxon>Bacteroidota</taxon>
        <taxon>Flavobacteriia</taxon>
        <taxon>Flavobacteriales</taxon>
        <taxon>Flavobacteriaceae</taxon>
        <taxon>Sediminicola</taxon>
    </lineage>
</organism>
<dbReference type="AlphaFoldDB" id="A0A2A4G940"/>
<sequence>MNKNTIEIIDFSLSTTNNNSTAIINGLKNLFVYLIHQNNLEVGQKDTFLKVLAEKNLPMLDMAKQFAIHLINNFSDEVVQELSAIQTEGLGFKNMLDNEELVDFVEMELVDPTTTYRKWEFGKFAIEHFINDIHNTELEKIKSDNEIGFEEFVELFASNLDTQTTKLDNQEKLFLIVVLRHKLSKNKLNITTYDVVGSSVQRNLLGMSLRMGILKNSFRESLSLAIKNQNRKGPKR</sequence>
<dbReference type="OrthoDB" id="1173626at2"/>
<comment type="caution">
    <text evidence="1">The sequence shown here is derived from an EMBL/GenBank/DDBJ whole genome shotgun (WGS) entry which is preliminary data.</text>
</comment>
<proteinExistence type="predicted"/>
<name>A0A2A4G940_9FLAO</name>
<dbReference type="Proteomes" id="UP000219559">
    <property type="component" value="Unassembled WGS sequence"/>
</dbReference>
<protein>
    <submittedName>
        <fullName evidence="1">Uncharacterized protein</fullName>
    </submittedName>
</protein>